<reference evidence="7 8" key="1">
    <citation type="submission" date="2018-04" db="EMBL/GenBank/DDBJ databases">
        <title>Genomic Encyclopedia of Type Strains, Phase IV (KMG-IV): sequencing the most valuable type-strain genomes for metagenomic binning, comparative biology and taxonomic classification.</title>
        <authorList>
            <person name="Goeker M."/>
        </authorList>
    </citation>
    <scope>NUCLEOTIDE SEQUENCE [LARGE SCALE GENOMIC DNA]</scope>
    <source>
        <strain evidence="7 8">DSM 104150</strain>
    </source>
</reference>
<evidence type="ECO:0000259" key="5">
    <source>
        <dbReference type="Pfam" id="PF01526"/>
    </source>
</evidence>
<dbReference type="AlphaFoldDB" id="A0A318E1U3"/>
<protein>
    <submittedName>
        <fullName evidence="7">TnpA family transposase</fullName>
    </submittedName>
</protein>
<evidence type="ECO:0000256" key="3">
    <source>
        <dbReference type="ARBA" id="ARBA00023125"/>
    </source>
</evidence>
<evidence type="ECO:0000313" key="7">
    <source>
        <dbReference type="EMBL" id="PXV63694.1"/>
    </source>
</evidence>
<feature type="domain" description="Tn3 transposase DDE" evidence="5">
    <location>
        <begin position="590"/>
        <end position="978"/>
    </location>
</feature>
<evidence type="ECO:0000259" key="6">
    <source>
        <dbReference type="Pfam" id="PF13700"/>
    </source>
</evidence>
<dbReference type="Proteomes" id="UP000248330">
    <property type="component" value="Unassembled WGS sequence"/>
</dbReference>
<feature type="domain" description="DUF4158" evidence="6">
    <location>
        <begin position="4"/>
        <end position="154"/>
    </location>
</feature>
<dbReference type="InterPro" id="IPR047653">
    <property type="entry name" value="Tn3-like_transpos"/>
</dbReference>
<evidence type="ECO:0000313" key="8">
    <source>
        <dbReference type="Proteomes" id="UP000248330"/>
    </source>
</evidence>
<evidence type="ECO:0000256" key="2">
    <source>
        <dbReference type="ARBA" id="ARBA00022578"/>
    </source>
</evidence>
<dbReference type="Pfam" id="PF01526">
    <property type="entry name" value="DDE_Tnp_Tn3"/>
    <property type="match status" value="1"/>
</dbReference>
<dbReference type="InterPro" id="IPR002513">
    <property type="entry name" value="Tn3_Tnp_DDE_dom"/>
</dbReference>
<keyword evidence="2" id="KW-0815">Transposition</keyword>
<dbReference type="EMBL" id="QICN01000015">
    <property type="protein sequence ID" value="PXV63694.1"/>
    <property type="molecule type" value="Genomic_DNA"/>
</dbReference>
<accession>A0A318E1U3</accession>
<proteinExistence type="inferred from homology"/>
<gene>
    <name evidence="7" type="ORF">C8D93_1153</name>
</gene>
<keyword evidence="4" id="KW-0233">DNA recombination</keyword>
<dbReference type="GO" id="GO:0003677">
    <property type="term" value="F:DNA binding"/>
    <property type="evidence" value="ECO:0007669"/>
    <property type="project" value="UniProtKB-KW"/>
</dbReference>
<name>A0A318E1U3_9GAMM</name>
<dbReference type="InterPro" id="IPR025296">
    <property type="entry name" value="DUF4158"/>
</dbReference>
<dbReference type="Pfam" id="PF13700">
    <property type="entry name" value="DUF4158"/>
    <property type="match status" value="1"/>
</dbReference>
<organism evidence="7 8">
    <name type="scientific">Sinimarinibacterium flocculans</name>
    <dbReference type="NCBI Taxonomy" id="985250"/>
    <lineage>
        <taxon>Bacteria</taxon>
        <taxon>Pseudomonadati</taxon>
        <taxon>Pseudomonadota</taxon>
        <taxon>Gammaproteobacteria</taxon>
        <taxon>Nevskiales</taxon>
        <taxon>Nevskiaceae</taxon>
        <taxon>Sinimarinibacterium</taxon>
    </lineage>
</organism>
<dbReference type="RefSeq" id="WP_110266838.1">
    <property type="nucleotide sequence ID" value="NZ_CAWNXA010000015.1"/>
</dbReference>
<dbReference type="NCBIfam" id="NF033527">
    <property type="entry name" value="transpos_Tn3"/>
    <property type="match status" value="1"/>
</dbReference>
<sequence>MRRKFTELEMAEHWTLSPKEMEIPAGKSRITRLGYFVLLKYFQYENSFPTTRRDIPTAVVEAIGDQLSINPALFSEYRLDDRTASRHRSAIREHLGVREATNQDGQPLIDWLIAEVLPHTSDDPTVEAEVDKWLRRKKIESPSDERIKTYVASAKNSFEKSLYQRLLNALPEECLNAIDAMLQLSDPELIDGQGPDTAEMPDGETAPLTFHQIKSDPGRASLESVFREVAKLNSIKCLMIPDAPWLAIPPRELEVLKRRTSSYDSSELRQLTSPARYVLVAVYCWLRRREILDGFVELLVSLIHRIDVRAERRVEKELLNDFKRVRGKSQMLFKIAELSVENPDGVISDVIFPIVPKDSLDAVVKEFKSGGPAFRTIVHKVMRNSYSNHYRQMLPRMLDNLVFRSNNTLHQPVIEALEILRTYRNDRFQYFPDHVDLRLESVVPAKWRDVVLEEGKDGNERINRINYEICVLQSLRIQLRCREIWVEGARKYGNPDEDLPSDFNERRADYYADLDLPSESNDFINKIRLEMAEALQQLNDDLPRNRYVKLREVGMNRIALEPLDEQKEPENLHALKIEINKKWPATGLLDILKETEFRVGVTDCFKTAASREALEKPALQRRLLLSLYGLGTNTGLKRVVTSEIPESYKDLVYAKRRYITREFLRNAIGKVVNATFAARDPEIWGEGTTACASDSKKFGSWDQNLMTEWHIRYGGRGVMIYWHVERKSVCIYSQLKKCSSSEVAAMMEGVLRHCSDMEVEKNYVDSHGQSAVGFAFSRLLGFELLPRLKAISKQRLYLPGPGTAANYPKLAPILARSIDWGLIAQQYDEMVRFASAMSNGVDAESVLRRFTRENAQHPTYRALQQLGLAAKTIFLCRYLNSLTLRQEIHEGLNVVENWNSANSFIFYGKSGEVATNRLEDQELSVLCLHLLQSSLVYVNTLMIQRVLREKQWRRRLKPEDLRALTPLIYLHVNPYGEFKLDMGDRIQIESM</sequence>
<dbReference type="OrthoDB" id="5292689at2"/>
<comment type="similarity">
    <text evidence="1">Belongs to the transposase 7 family.</text>
</comment>
<keyword evidence="8" id="KW-1185">Reference proteome</keyword>
<comment type="caution">
    <text evidence="7">The sequence shown here is derived from an EMBL/GenBank/DDBJ whole genome shotgun (WGS) entry which is preliminary data.</text>
</comment>
<dbReference type="GO" id="GO:0004803">
    <property type="term" value="F:transposase activity"/>
    <property type="evidence" value="ECO:0007669"/>
    <property type="project" value="InterPro"/>
</dbReference>
<evidence type="ECO:0000256" key="1">
    <source>
        <dbReference type="ARBA" id="ARBA00009402"/>
    </source>
</evidence>
<dbReference type="GO" id="GO:0006313">
    <property type="term" value="P:DNA transposition"/>
    <property type="evidence" value="ECO:0007669"/>
    <property type="project" value="InterPro"/>
</dbReference>
<evidence type="ECO:0000256" key="4">
    <source>
        <dbReference type="ARBA" id="ARBA00023172"/>
    </source>
</evidence>
<keyword evidence="3" id="KW-0238">DNA-binding</keyword>